<gene>
    <name evidence="5" type="ORF">BKA21_000026</name>
    <name evidence="4" type="ORF">Col01nite_30400</name>
</gene>
<evidence type="ECO:0000256" key="3">
    <source>
        <dbReference type="SAM" id="Phobius"/>
    </source>
</evidence>
<keyword evidence="3" id="KW-0472">Membrane</keyword>
<name>A0A7Y9FCE5_9CELL</name>
<feature type="region of interest" description="Disordered" evidence="2">
    <location>
        <begin position="1"/>
        <end position="43"/>
    </location>
</feature>
<feature type="coiled-coil region" evidence="1">
    <location>
        <begin position="117"/>
        <end position="151"/>
    </location>
</feature>
<protein>
    <submittedName>
        <fullName evidence="5">Uncharacterized protein</fullName>
    </submittedName>
</protein>
<dbReference type="EMBL" id="JACCBK010000001">
    <property type="protein sequence ID" value="NYD84477.1"/>
    <property type="molecule type" value="Genomic_DNA"/>
</dbReference>
<evidence type="ECO:0000313" key="6">
    <source>
        <dbReference type="Proteomes" id="UP000577956"/>
    </source>
</evidence>
<proteinExistence type="predicted"/>
<keyword evidence="1" id="KW-0175">Coiled coil</keyword>
<reference evidence="4 7" key="2">
    <citation type="submission" date="2021-01" db="EMBL/GenBank/DDBJ databases">
        <title>Whole genome shotgun sequence of Cellulomonas oligotrophica NBRC 109435.</title>
        <authorList>
            <person name="Komaki H."/>
            <person name="Tamura T."/>
        </authorList>
    </citation>
    <scope>NUCLEOTIDE SEQUENCE [LARGE SCALE GENOMIC DNA]</scope>
    <source>
        <strain evidence="4 7">NBRC 109435</strain>
    </source>
</reference>
<dbReference type="RefSeq" id="WP_239072978.1">
    <property type="nucleotide sequence ID" value="NZ_BAABFI010000021.1"/>
</dbReference>
<evidence type="ECO:0000256" key="1">
    <source>
        <dbReference type="SAM" id="Coils"/>
    </source>
</evidence>
<evidence type="ECO:0000313" key="5">
    <source>
        <dbReference type="EMBL" id="NYD84477.1"/>
    </source>
</evidence>
<keyword evidence="7" id="KW-1185">Reference proteome</keyword>
<evidence type="ECO:0000313" key="7">
    <source>
        <dbReference type="Proteomes" id="UP000618382"/>
    </source>
</evidence>
<evidence type="ECO:0000313" key="4">
    <source>
        <dbReference type="EMBL" id="GIG33881.1"/>
    </source>
</evidence>
<accession>A0A7Y9FCE5</accession>
<comment type="caution">
    <text evidence="5">The sequence shown here is derived from an EMBL/GenBank/DDBJ whole genome shotgun (WGS) entry which is preliminary data.</text>
</comment>
<evidence type="ECO:0000256" key="2">
    <source>
        <dbReference type="SAM" id="MobiDB-lite"/>
    </source>
</evidence>
<dbReference type="EMBL" id="BONN01000010">
    <property type="protein sequence ID" value="GIG33881.1"/>
    <property type="molecule type" value="Genomic_DNA"/>
</dbReference>
<feature type="compositionally biased region" description="Low complexity" evidence="2">
    <location>
        <begin position="16"/>
        <end position="29"/>
    </location>
</feature>
<reference evidence="5 6" key="1">
    <citation type="submission" date="2020-07" db="EMBL/GenBank/DDBJ databases">
        <title>Sequencing the genomes of 1000 actinobacteria strains.</title>
        <authorList>
            <person name="Klenk H.-P."/>
        </authorList>
    </citation>
    <scope>NUCLEOTIDE SEQUENCE [LARGE SCALE GENOMIC DNA]</scope>
    <source>
        <strain evidence="5 6">DSM 24482</strain>
    </source>
</reference>
<organism evidence="5 6">
    <name type="scientific">Cellulomonas oligotrophica</name>
    <dbReference type="NCBI Taxonomy" id="931536"/>
    <lineage>
        <taxon>Bacteria</taxon>
        <taxon>Bacillati</taxon>
        <taxon>Actinomycetota</taxon>
        <taxon>Actinomycetes</taxon>
        <taxon>Micrococcales</taxon>
        <taxon>Cellulomonadaceae</taxon>
        <taxon>Cellulomonas</taxon>
    </lineage>
</organism>
<keyword evidence="3" id="KW-1133">Transmembrane helix</keyword>
<sequence>MHGPPPSFPPTPPGQPAAGTPGAPAGGPAPSVPPGGGPVPVALHDVEARDPGARRTSRPRSRATVVLAVVLVAVLVGAGVLGTHLWRTTQAWGEAAADWERLAREHGEELAQSRADLDATSAELAGVQAQLANAQSRITSLADEKAQLGDTSAATQQLADYQARVSQAAGQVATALASCIEGQEQLIGYLREQEQYDAQELAGFEADVDEVCGAATEANDSLQAELTR</sequence>
<dbReference type="Proteomes" id="UP000618382">
    <property type="component" value="Unassembled WGS sequence"/>
</dbReference>
<feature type="compositionally biased region" description="Pro residues" evidence="2">
    <location>
        <begin position="1"/>
        <end position="15"/>
    </location>
</feature>
<keyword evidence="3" id="KW-0812">Transmembrane</keyword>
<dbReference type="Proteomes" id="UP000577956">
    <property type="component" value="Unassembled WGS sequence"/>
</dbReference>
<feature type="transmembrane region" description="Helical" evidence="3">
    <location>
        <begin position="64"/>
        <end position="86"/>
    </location>
</feature>
<dbReference type="AlphaFoldDB" id="A0A7Y9FCE5"/>